<feature type="region of interest" description="Disordered" evidence="5">
    <location>
        <begin position="489"/>
        <end position="517"/>
    </location>
</feature>
<evidence type="ECO:0000256" key="2">
    <source>
        <dbReference type="ARBA" id="ARBA00022614"/>
    </source>
</evidence>
<feature type="compositionally biased region" description="Low complexity" evidence="5">
    <location>
        <begin position="1244"/>
        <end position="1253"/>
    </location>
</feature>
<organism evidence="6">
    <name type="scientific">Chromera velia CCMP2878</name>
    <dbReference type="NCBI Taxonomy" id="1169474"/>
    <lineage>
        <taxon>Eukaryota</taxon>
        <taxon>Sar</taxon>
        <taxon>Alveolata</taxon>
        <taxon>Colpodellida</taxon>
        <taxon>Chromeraceae</taxon>
        <taxon>Chromera</taxon>
    </lineage>
</organism>
<dbReference type="PANTHER" id="PTHR24113:SF12">
    <property type="entry name" value="RAN GTPASE-ACTIVATING PROTEIN 1"/>
    <property type="match status" value="1"/>
</dbReference>
<feature type="coiled-coil region" evidence="4">
    <location>
        <begin position="220"/>
        <end position="282"/>
    </location>
</feature>
<feature type="region of interest" description="Disordered" evidence="5">
    <location>
        <begin position="307"/>
        <end position="343"/>
    </location>
</feature>
<accession>A0A0G4G746</accession>
<evidence type="ECO:0000313" key="6">
    <source>
        <dbReference type="EMBL" id="CEM24532.1"/>
    </source>
</evidence>
<feature type="region of interest" description="Disordered" evidence="5">
    <location>
        <begin position="1244"/>
        <end position="1276"/>
    </location>
</feature>
<feature type="region of interest" description="Disordered" evidence="5">
    <location>
        <begin position="1177"/>
        <end position="1198"/>
    </location>
</feature>
<feature type="compositionally biased region" description="Basic and acidic residues" evidence="5">
    <location>
        <begin position="1365"/>
        <end position="1396"/>
    </location>
</feature>
<feature type="compositionally biased region" description="Gly residues" evidence="5">
    <location>
        <begin position="120"/>
        <end position="142"/>
    </location>
</feature>
<feature type="region of interest" description="Disordered" evidence="5">
    <location>
        <begin position="1313"/>
        <end position="1396"/>
    </location>
</feature>
<feature type="compositionally biased region" description="Basic and acidic residues" evidence="5">
    <location>
        <begin position="1178"/>
        <end position="1187"/>
    </location>
</feature>
<dbReference type="InterPro" id="IPR027038">
    <property type="entry name" value="RanGap"/>
</dbReference>
<dbReference type="GO" id="GO:0005096">
    <property type="term" value="F:GTPase activator activity"/>
    <property type="evidence" value="ECO:0007669"/>
    <property type="project" value="UniProtKB-KW"/>
</dbReference>
<dbReference type="Gene3D" id="3.80.10.10">
    <property type="entry name" value="Ribonuclease Inhibitor"/>
    <property type="match status" value="2"/>
</dbReference>
<feature type="compositionally biased region" description="Low complexity" evidence="5">
    <location>
        <begin position="56"/>
        <end position="71"/>
    </location>
</feature>
<feature type="compositionally biased region" description="Low complexity" evidence="5">
    <location>
        <begin position="900"/>
        <end position="917"/>
    </location>
</feature>
<dbReference type="GO" id="GO:0005634">
    <property type="term" value="C:nucleus"/>
    <property type="evidence" value="ECO:0007669"/>
    <property type="project" value="TreeGrafter"/>
</dbReference>
<feature type="region of interest" description="Disordered" evidence="5">
    <location>
        <begin position="1079"/>
        <end position="1103"/>
    </location>
</feature>
<dbReference type="InterPro" id="IPR001611">
    <property type="entry name" value="Leu-rich_rpt"/>
</dbReference>
<evidence type="ECO:0000256" key="3">
    <source>
        <dbReference type="ARBA" id="ARBA00022737"/>
    </source>
</evidence>
<keyword evidence="1" id="KW-0343">GTPase activation</keyword>
<evidence type="ECO:0000256" key="1">
    <source>
        <dbReference type="ARBA" id="ARBA00022468"/>
    </source>
</evidence>
<dbReference type="VEuPathDB" id="CryptoDB:Cvel_20596"/>
<name>A0A0G4G746_9ALVE</name>
<dbReference type="SMART" id="SM00368">
    <property type="entry name" value="LRR_RI"/>
    <property type="match status" value="4"/>
</dbReference>
<feature type="compositionally biased region" description="Basic and acidic residues" evidence="5">
    <location>
        <begin position="941"/>
        <end position="975"/>
    </location>
</feature>
<feature type="coiled-coil region" evidence="4">
    <location>
        <begin position="347"/>
        <end position="458"/>
    </location>
</feature>
<evidence type="ECO:0000256" key="5">
    <source>
        <dbReference type="SAM" id="MobiDB-lite"/>
    </source>
</evidence>
<dbReference type="EMBL" id="CDMZ01000951">
    <property type="protein sequence ID" value="CEM24532.1"/>
    <property type="molecule type" value="Genomic_DNA"/>
</dbReference>
<feature type="compositionally biased region" description="Low complexity" evidence="5">
    <location>
        <begin position="325"/>
        <end position="338"/>
    </location>
</feature>
<feature type="compositionally biased region" description="Low complexity" evidence="5">
    <location>
        <begin position="1342"/>
        <end position="1358"/>
    </location>
</feature>
<evidence type="ECO:0000256" key="4">
    <source>
        <dbReference type="SAM" id="Coils"/>
    </source>
</evidence>
<dbReference type="GO" id="GO:0031267">
    <property type="term" value="F:small GTPase binding"/>
    <property type="evidence" value="ECO:0007669"/>
    <property type="project" value="TreeGrafter"/>
</dbReference>
<feature type="region of interest" description="Disordered" evidence="5">
    <location>
        <begin position="1"/>
        <end position="182"/>
    </location>
</feature>
<gene>
    <name evidence="6" type="ORF">Cvel_20596</name>
</gene>
<dbReference type="GO" id="GO:0005829">
    <property type="term" value="C:cytosol"/>
    <property type="evidence" value="ECO:0007669"/>
    <property type="project" value="TreeGrafter"/>
</dbReference>
<sequence>MSSDQKTRPPAASSSSSAAVIDLTSDPPLNGLHTPERKTEGDGQGHDEQEDHDDQQQQQQQHGTTFFVDIGTDGGSDGDVDSAFEDPLDGSASLSHIPPHGDGDGMSSLHMYAGDEEGHLGGLGFHTGHHQGGGAQQAGGWTGHPSGAPRGGLRGSHAAASHGAHQSTSSSRMKTQALEQQARQSRIFQRKYEKLKKIYIAKEEEHRRDRKRMLELESELRVQTQMNKETRTKVEKLEQLLYKEKEKNRELASQKRGILRNLEEAKQEVADLKNKLKLAATRPRVNSHSRMSSTGGGGGTGIVHGSPTSSVSTSNPHFGLGASGGARMRSSSRGPSARSRVEEAGQLEDLQHRAQLLQQVEKKLVEANKQIIDKEAEVRKLEARAEEYENAWNQKAEDFRTSYPNIRAHLQRKSMVLQQIKANNQILEQERPRTRALEAELHQQKAQLRSLVRSLQEARLLPPRPNILSEILQGQVDLLALARSAGPVAEPGDGGAGGGSLPPPMPSLSTSQNATPNRYESRLGLRRLPADSHGEGMGSHAVGLAGAGPHTVFASPSGVIRRSTTENGEEVFELQGGRPGGGSSSAGAPAGPVEVGDEFWGLIVDSKLKEFLKANPAVVSSLAVQPARGLADMLHSIQVADRKSISLESLGAGQISCALTFAGAWLGFNESLRRIVIKDCAVSRRQLDSLMDLVGKAGRFEYVRITRCALGADHMRALSRAIWESPLETLDLSYNSLQAEGAKALAKAFVTPPPPTLAHSHSHSTGLQQNPSQSLDSGRRLTQRASTTQWAPVLSSQRKTFTQSHGGAPPPLHPHGSSFRPQPRVSQGTLGSLVTESSSPVEDSTPPPPAFLHGLSGGKMQQVPVYRRFQRDSPEKGKEKEKEGGKKGKEESEPPKAEETTTAAAAAAAASTRPSTAVAETPHISSSGSSAVTLDVCQQGREGKETGEPGAKNEREGAGQEETGSEKGKGRKGEGLRPQSAVAGATGGSSRAMAQHTPTQSPSPPSAALVACTSLGSLRELRLPVNQLGDKGAVAVAEILRGGSLRALRVMDLRWNDIRVEGATALACALGPSQQSSRGIAGASASSPVPPPSLACSPSPSGAGGVAAGGRPAACSFFPSASSSSSAAASPLSAPVSLDLLDLAGNQLGPLGAGALLQSLSLRLSAETDAMLLAAAERGGEKEKESMEGVEGGTQRGGLQAGLGTPAVRFLDLSMNVLGNGVVSPVETWIISLVKWCHALSKVSPSSSSASASNGVVGREGKGKEDGDASSSSSSSSACRVQGVFLSLDWNEIDDSAGVERLVGALSSLPPPSTLPSLSGGSVHLPQPDTPGKENKNSLETGGSAATGAGASSSQEAARGGGGVDDEKEKGGAEGTEKGGKGRQTERAEEGGDSEKLALAEQADIVCISLGNNEISGISPADLKTKTHGRLVL</sequence>
<feature type="compositionally biased region" description="Acidic residues" evidence="5">
    <location>
        <begin position="76"/>
        <end position="88"/>
    </location>
</feature>
<dbReference type="InterPro" id="IPR032675">
    <property type="entry name" value="LRR_dom_sf"/>
</dbReference>
<feature type="compositionally biased region" description="Low complexity" evidence="5">
    <location>
        <begin position="155"/>
        <end position="172"/>
    </location>
</feature>
<feature type="compositionally biased region" description="Polar residues" evidence="5">
    <location>
        <begin position="173"/>
        <end position="182"/>
    </location>
</feature>
<feature type="compositionally biased region" description="Basic and acidic residues" evidence="5">
    <location>
        <begin position="869"/>
        <end position="899"/>
    </location>
</feature>
<feature type="compositionally biased region" description="Polar residues" evidence="5">
    <location>
        <begin position="507"/>
        <end position="517"/>
    </location>
</feature>
<keyword evidence="4" id="KW-0175">Coiled coil</keyword>
<dbReference type="PANTHER" id="PTHR24113">
    <property type="entry name" value="RAN GTPASE-ACTIVATING PROTEIN 1"/>
    <property type="match status" value="1"/>
</dbReference>
<reference evidence="6" key="1">
    <citation type="submission" date="2014-11" db="EMBL/GenBank/DDBJ databases">
        <authorList>
            <person name="Otto D Thomas"/>
            <person name="Naeem Raeece"/>
        </authorList>
    </citation>
    <scope>NUCLEOTIDE SEQUENCE</scope>
</reference>
<feature type="compositionally biased region" description="Polar residues" evidence="5">
    <location>
        <begin position="923"/>
        <end position="932"/>
    </location>
</feature>
<dbReference type="Pfam" id="PF13516">
    <property type="entry name" value="LRR_6"/>
    <property type="match status" value="2"/>
</dbReference>
<dbReference type="GO" id="GO:0048471">
    <property type="term" value="C:perinuclear region of cytoplasm"/>
    <property type="evidence" value="ECO:0007669"/>
    <property type="project" value="TreeGrafter"/>
</dbReference>
<feature type="compositionally biased region" description="Polar residues" evidence="5">
    <location>
        <begin position="307"/>
        <end position="316"/>
    </location>
</feature>
<feature type="compositionally biased region" description="Polar residues" evidence="5">
    <location>
        <begin position="783"/>
        <end position="803"/>
    </location>
</feature>
<feature type="compositionally biased region" description="Polar residues" evidence="5">
    <location>
        <begin position="763"/>
        <end position="776"/>
    </location>
</feature>
<protein>
    <submittedName>
        <fullName evidence="6">Uncharacterized protein</fullName>
    </submittedName>
</protein>
<feature type="region of interest" description="Disordered" evidence="5">
    <location>
        <begin position="750"/>
        <end position="1008"/>
    </location>
</feature>
<dbReference type="GO" id="GO:0006913">
    <property type="term" value="P:nucleocytoplasmic transport"/>
    <property type="evidence" value="ECO:0007669"/>
    <property type="project" value="TreeGrafter"/>
</dbReference>
<keyword evidence="3" id="KW-0677">Repeat</keyword>
<feature type="compositionally biased region" description="Polar residues" evidence="5">
    <location>
        <begin position="824"/>
        <end position="842"/>
    </location>
</feature>
<proteinExistence type="predicted"/>
<dbReference type="SUPFAM" id="SSF52047">
    <property type="entry name" value="RNI-like"/>
    <property type="match status" value="1"/>
</dbReference>
<keyword evidence="2" id="KW-0433">Leucine-rich repeat</keyword>
<feature type="compositionally biased region" description="Basic and acidic residues" evidence="5">
    <location>
        <begin position="34"/>
        <end position="49"/>
    </location>
</feature>